<dbReference type="Gene3D" id="3.30.565.10">
    <property type="entry name" value="Histidine kinase-like ATPase, C-terminal domain"/>
    <property type="match status" value="1"/>
</dbReference>
<dbReference type="Gene3D" id="1.10.287.130">
    <property type="match status" value="1"/>
</dbReference>
<dbReference type="CDD" id="cd19410">
    <property type="entry name" value="HK9-like_sensor"/>
    <property type="match status" value="1"/>
</dbReference>
<dbReference type="CDD" id="cd00082">
    <property type="entry name" value="HisKA"/>
    <property type="match status" value="1"/>
</dbReference>
<feature type="transmembrane region" description="Helical" evidence="6">
    <location>
        <begin position="184"/>
        <end position="207"/>
    </location>
</feature>
<dbReference type="EC" id="2.7.13.3" evidence="2"/>
<reference evidence="8 9" key="1">
    <citation type="submission" date="2021-01" db="EMBL/GenBank/DDBJ databases">
        <title>Belnapia mucosa sp. nov. and Belnapia arida sp. nov., isolated from the Tabernas Desert (Almeria, Spain).</title>
        <authorList>
            <person name="Molina-Menor E."/>
            <person name="Vidal-Verdu A."/>
            <person name="Calonge A."/>
            <person name="Satari L."/>
            <person name="Pereto J."/>
            <person name="Porcar M."/>
        </authorList>
    </citation>
    <scope>NUCLEOTIDE SEQUENCE [LARGE SCALE GENOMIC DNA]</scope>
    <source>
        <strain evidence="8 9">T18</strain>
    </source>
</reference>
<dbReference type="SUPFAM" id="SSF55874">
    <property type="entry name" value="ATPase domain of HSP90 chaperone/DNA topoisomerase II/histidine kinase"/>
    <property type="match status" value="1"/>
</dbReference>
<dbReference type="InterPro" id="IPR004358">
    <property type="entry name" value="Sig_transdc_His_kin-like_C"/>
</dbReference>
<dbReference type="Pfam" id="PF05227">
    <property type="entry name" value="CHASE3"/>
    <property type="match status" value="1"/>
</dbReference>
<dbReference type="Proteomes" id="UP000660885">
    <property type="component" value="Unassembled WGS sequence"/>
</dbReference>
<evidence type="ECO:0000256" key="2">
    <source>
        <dbReference type="ARBA" id="ARBA00012438"/>
    </source>
</evidence>
<dbReference type="RefSeq" id="WP_202830692.1">
    <property type="nucleotide sequence ID" value="NZ_JAETWB010000001.1"/>
</dbReference>
<evidence type="ECO:0000256" key="5">
    <source>
        <dbReference type="ARBA" id="ARBA00022777"/>
    </source>
</evidence>
<keyword evidence="6" id="KW-0812">Transmembrane</keyword>
<evidence type="ECO:0000256" key="3">
    <source>
        <dbReference type="ARBA" id="ARBA00022553"/>
    </source>
</evidence>
<feature type="domain" description="Histidine kinase" evidence="7">
    <location>
        <begin position="252"/>
        <end position="488"/>
    </location>
</feature>
<keyword evidence="4" id="KW-0808">Transferase</keyword>
<dbReference type="InterPro" id="IPR003594">
    <property type="entry name" value="HATPase_dom"/>
</dbReference>
<dbReference type="SMART" id="SM00387">
    <property type="entry name" value="HATPase_c"/>
    <property type="match status" value="1"/>
</dbReference>
<dbReference type="PANTHER" id="PTHR42878:SF15">
    <property type="entry name" value="BACTERIOPHYTOCHROME"/>
    <property type="match status" value="1"/>
</dbReference>
<dbReference type="EMBL" id="JAETWB010000001">
    <property type="protein sequence ID" value="MBL6077599.1"/>
    <property type="molecule type" value="Genomic_DNA"/>
</dbReference>
<dbReference type="PANTHER" id="PTHR42878">
    <property type="entry name" value="TWO-COMPONENT HISTIDINE KINASE"/>
    <property type="match status" value="1"/>
</dbReference>
<dbReference type="InterPro" id="IPR003661">
    <property type="entry name" value="HisK_dim/P_dom"/>
</dbReference>
<evidence type="ECO:0000256" key="1">
    <source>
        <dbReference type="ARBA" id="ARBA00000085"/>
    </source>
</evidence>
<dbReference type="SMART" id="SM00388">
    <property type="entry name" value="HisKA"/>
    <property type="match status" value="1"/>
</dbReference>
<evidence type="ECO:0000313" key="9">
    <source>
        <dbReference type="Proteomes" id="UP000660885"/>
    </source>
</evidence>
<organism evidence="8 9">
    <name type="scientific">Belnapia arida</name>
    <dbReference type="NCBI Taxonomy" id="2804533"/>
    <lineage>
        <taxon>Bacteria</taxon>
        <taxon>Pseudomonadati</taxon>
        <taxon>Pseudomonadota</taxon>
        <taxon>Alphaproteobacteria</taxon>
        <taxon>Acetobacterales</taxon>
        <taxon>Roseomonadaceae</taxon>
        <taxon>Belnapia</taxon>
    </lineage>
</organism>
<dbReference type="InterPro" id="IPR005467">
    <property type="entry name" value="His_kinase_dom"/>
</dbReference>
<evidence type="ECO:0000259" key="7">
    <source>
        <dbReference type="PROSITE" id="PS50109"/>
    </source>
</evidence>
<dbReference type="SUPFAM" id="SSF47384">
    <property type="entry name" value="Homodimeric domain of signal transducing histidine kinase"/>
    <property type="match status" value="1"/>
</dbReference>
<dbReference type="Pfam" id="PF02518">
    <property type="entry name" value="HATPase_c"/>
    <property type="match status" value="1"/>
</dbReference>
<keyword evidence="6" id="KW-0472">Membrane</keyword>
<comment type="caution">
    <text evidence="8">The sequence shown here is derived from an EMBL/GenBank/DDBJ whole genome shotgun (WGS) entry which is preliminary data.</text>
</comment>
<proteinExistence type="predicted"/>
<evidence type="ECO:0000256" key="6">
    <source>
        <dbReference type="SAM" id="Phobius"/>
    </source>
</evidence>
<evidence type="ECO:0000256" key="4">
    <source>
        <dbReference type="ARBA" id="ARBA00022679"/>
    </source>
</evidence>
<keyword evidence="3" id="KW-0597">Phosphoprotein</keyword>
<gene>
    <name evidence="8" type="ORF">JMJ56_06245</name>
</gene>
<keyword evidence="5" id="KW-0418">Kinase</keyword>
<evidence type="ECO:0000313" key="8">
    <source>
        <dbReference type="EMBL" id="MBL6077599.1"/>
    </source>
</evidence>
<dbReference type="InterPro" id="IPR050351">
    <property type="entry name" value="BphY/WalK/GraS-like"/>
</dbReference>
<keyword evidence="9" id="KW-1185">Reference proteome</keyword>
<dbReference type="PROSITE" id="PS50109">
    <property type="entry name" value="HIS_KIN"/>
    <property type="match status" value="1"/>
</dbReference>
<dbReference type="InterPro" id="IPR036097">
    <property type="entry name" value="HisK_dim/P_sf"/>
</dbReference>
<accession>A0ABS1TYT6</accession>
<keyword evidence="6" id="KW-1133">Transmembrane helix</keyword>
<name>A0ABS1TYT6_9PROT</name>
<dbReference type="InterPro" id="IPR036890">
    <property type="entry name" value="HATPase_C_sf"/>
</dbReference>
<dbReference type="PRINTS" id="PR00344">
    <property type="entry name" value="BCTRLSENSOR"/>
</dbReference>
<protein>
    <recommendedName>
        <fullName evidence="2">histidine kinase</fullName>
        <ecNumber evidence="2">2.7.13.3</ecNumber>
    </recommendedName>
</protein>
<sequence>MPFNKTMFGRLSLLLMAIGFAALLTTKVGMLWLVEETRSFATGVITTQEIRTAAGRVLSLVQDAETSQRGYLLTGEDAYLEPYRHAMTELPREMPALVGRIIADGGDQAAARTLQRQVEAKLAELAETVALGQAGDREGALALVRTDRGRAEMDAIRQVVAGIEARSLARGRARSEGLVSNGRLLLLGSAGALLLMLAVTIGAGLLARRYTRALEVAQAEVVTANASLEARVAERTAALAAANDEVQRFAYIVSHDLRAPLVNVMGFTTELEAAVEPLAALLAAAEREAPALVTPEARAAVLEDIPEAVGFIRSSTARMDRLINAILRLSREGRRLLHPEPIDFQALLGGLVATQRHQLDEAGASVSLAPGLPRIHSDRLAVEQIFGNLIDNAVKYLDPARPGRIAIRGRTSGSHVVVEVEDNGRGIDPRDHGRIFELFRRSGRQDRPGEGIGLAHVRALARRLGGDVECRSVPGHGSTFRVTLALTAPAQPQTPGAAEDIPT</sequence>
<feature type="transmembrane region" description="Helical" evidence="6">
    <location>
        <begin position="12"/>
        <end position="34"/>
    </location>
</feature>
<dbReference type="CDD" id="cd00075">
    <property type="entry name" value="HATPase"/>
    <property type="match status" value="1"/>
</dbReference>
<comment type="catalytic activity">
    <reaction evidence="1">
        <text>ATP + protein L-histidine = ADP + protein N-phospho-L-histidine.</text>
        <dbReference type="EC" id="2.7.13.3"/>
    </reaction>
</comment>
<dbReference type="InterPro" id="IPR007891">
    <property type="entry name" value="CHASE3"/>
</dbReference>